<dbReference type="Pfam" id="PF04893">
    <property type="entry name" value="Yip1"/>
    <property type="match status" value="1"/>
</dbReference>
<organism evidence="7 8">
    <name type="scientific">Tahibacter soli</name>
    <dbReference type="NCBI Taxonomy" id="2983605"/>
    <lineage>
        <taxon>Bacteria</taxon>
        <taxon>Pseudomonadati</taxon>
        <taxon>Pseudomonadota</taxon>
        <taxon>Gammaproteobacteria</taxon>
        <taxon>Lysobacterales</taxon>
        <taxon>Rhodanobacteraceae</taxon>
        <taxon>Tahibacter</taxon>
    </lineage>
</organism>
<keyword evidence="3 5" id="KW-1133">Transmembrane helix</keyword>
<feature type="domain" description="Yip1" evidence="6">
    <location>
        <begin position="12"/>
        <end position="181"/>
    </location>
</feature>
<dbReference type="EMBL" id="JAOVZO020000017">
    <property type="protein sequence ID" value="MDC8013335.1"/>
    <property type="molecule type" value="Genomic_DNA"/>
</dbReference>
<evidence type="ECO:0000256" key="4">
    <source>
        <dbReference type="ARBA" id="ARBA00023136"/>
    </source>
</evidence>
<dbReference type="AlphaFoldDB" id="A0A9X4BGV6"/>
<evidence type="ECO:0000256" key="5">
    <source>
        <dbReference type="SAM" id="Phobius"/>
    </source>
</evidence>
<evidence type="ECO:0000256" key="1">
    <source>
        <dbReference type="ARBA" id="ARBA00004141"/>
    </source>
</evidence>
<gene>
    <name evidence="7" type="ORF">OD750_012370</name>
</gene>
<sequence length="419" mass="43728">MDVNALIARVKNILLTPKTEWPVIAAERTTVADLYKNYILILAAIPAVFGFIKSSLIGLSLFGVTVRVGFFDGIGQMILAYGLSLGIVYLVGLLIDALAPTFGGEKNPEQALKSAAYAYTAGWVASVTILLGIPLYFIVALAAAAYGIYLLYLGLPYTMKAPPERAAGYAAVVIVIGFVASLVGGGIINAMFGSTTGLQGGMRYGNGTTSVEVDPNSTLGRLAAMGERADAASKQLEQAQRSGDAQAQAAAAGAVLGAVLSGGDASVEALAPDRLKGFIPDTFGNLPRTDYRAEKNGIAGMQVSEASGWYGDGSGRSLTLTITDSGSVKGVMAFAGWANVESESQHENGYEKTYRSGGRLTHEQWDGASKSGEYSVIVGDRFAVKVEGGGDSIDTLKRALDTVDLRALEALKNEGVKKG</sequence>
<evidence type="ECO:0000259" key="6">
    <source>
        <dbReference type="Pfam" id="PF04893"/>
    </source>
</evidence>
<name>A0A9X4BGV6_9GAMM</name>
<evidence type="ECO:0000313" key="7">
    <source>
        <dbReference type="EMBL" id="MDC8013335.1"/>
    </source>
</evidence>
<dbReference type="RefSeq" id="WP_263545544.1">
    <property type="nucleotide sequence ID" value="NZ_JAOVZO020000017.1"/>
</dbReference>
<keyword evidence="4 5" id="KW-0472">Membrane</keyword>
<feature type="transmembrane region" description="Helical" evidence="5">
    <location>
        <begin position="38"/>
        <end position="66"/>
    </location>
</feature>
<evidence type="ECO:0000256" key="2">
    <source>
        <dbReference type="ARBA" id="ARBA00022692"/>
    </source>
</evidence>
<dbReference type="Proteomes" id="UP001139971">
    <property type="component" value="Unassembled WGS sequence"/>
</dbReference>
<feature type="transmembrane region" description="Helical" evidence="5">
    <location>
        <begin position="167"/>
        <end position="192"/>
    </location>
</feature>
<protein>
    <submittedName>
        <fullName evidence="7">Yip1 family protein</fullName>
    </submittedName>
</protein>
<comment type="caution">
    <text evidence="7">The sequence shown here is derived from an EMBL/GenBank/DDBJ whole genome shotgun (WGS) entry which is preliminary data.</text>
</comment>
<comment type="subcellular location">
    <subcellularLocation>
        <location evidence="1">Membrane</location>
        <topology evidence="1">Multi-pass membrane protein</topology>
    </subcellularLocation>
</comment>
<evidence type="ECO:0000313" key="8">
    <source>
        <dbReference type="Proteomes" id="UP001139971"/>
    </source>
</evidence>
<dbReference type="InterPro" id="IPR006977">
    <property type="entry name" value="Yip1_dom"/>
</dbReference>
<evidence type="ECO:0000256" key="3">
    <source>
        <dbReference type="ARBA" id="ARBA00022989"/>
    </source>
</evidence>
<feature type="transmembrane region" description="Helical" evidence="5">
    <location>
        <begin position="122"/>
        <end position="155"/>
    </location>
</feature>
<feature type="transmembrane region" description="Helical" evidence="5">
    <location>
        <begin position="78"/>
        <end position="102"/>
    </location>
</feature>
<keyword evidence="8" id="KW-1185">Reference proteome</keyword>
<reference evidence="7" key="1">
    <citation type="submission" date="2023-02" db="EMBL/GenBank/DDBJ databases">
        <title>Tahibacter soli sp. nov. isolated from soil.</title>
        <authorList>
            <person name="Baek J.H."/>
            <person name="Lee J.K."/>
            <person name="Choi D.G."/>
            <person name="Jeon C.O."/>
        </authorList>
    </citation>
    <scope>NUCLEOTIDE SEQUENCE</scope>
    <source>
        <strain evidence="7">BL</strain>
    </source>
</reference>
<proteinExistence type="predicted"/>
<accession>A0A9X4BGV6</accession>
<dbReference type="GO" id="GO:0016020">
    <property type="term" value="C:membrane"/>
    <property type="evidence" value="ECO:0007669"/>
    <property type="project" value="UniProtKB-SubCell"/>
</dbReference>
<keyword evidence="2 5" id="KW-0812">Transmembrane</keyword>